<keyword evidence="1" id="KW-1133">Transmembrane helix</keyword>
<dbReference type="AlphaFoldDB" id="A0A6B9FJ28"/>
<reference evidence="2 3" key="1">
    <citation type="journal article" date="2012" name="Genet. Mol. Biol.">
        <title>Analysis of 16S rRNA and mxaF genes revealing insights into Methylobacterium niche-specific plant association.</title>
        <authorList>
            <person name="Dourado M.N."/>
            <person name="Andreote F.D."/>
            <person name="Dini-Andreote F."/>
            <person name="Conti R."/>
            <person name="Araujo J.M."/>
            <person name="Araujo W.L."/>
        </authorList>
    </citation>
    <scope>NUCLEOTIDE SEQUENCE [LARGE SCALE GENOMIC DNA]</scope>
    <source>
        <strain evidence="2 3">SR1.6/6</strain>
    </source>
</reference>
<keyword evidence="1" id="KW-0472">Membrane</keyword>
<protein>
    <submittedName>
        <fullName evidence="2">Uncharacterized protein</fullName>
    </submittedName>
</protein>
<proteinExistence type="predicted"/>
<evidence type="ECO:0000313" key="3">
    <source>
        <dbReference type="Proteomes" id="UP000012488"/>
    </source>
</evidence>
<reference evidence="2 3" key="2">
    <citation type="journal article" date="2013" name="Genome Announc.">
        <title>Draft Genome Sequence of Methylobacterium mesophilicum Strain SR1.6/6, Isolated from Citrus sinensis.</title>
        <authorList>
            <person name="Marinho Almeida D."/>
            <person name="Dini-Andreote F."/>
            <person name="Camargo Neves A.A."/>
            <person name="Juca Ramos R.T."/>
            <person name="Andreote F.D."/>
            <person name="Carneiro A.R."/>
            <person name="Oliveira de Souza Lima A."/>
            <person name="Caracciolo Gomes de Sa P.H."/>
            <person name="Ribeiro Barbosa M.S."/>
            <person name="Araujo W.L."/>
            <person name="Silva A."/>
        </authorList>
    </citation>
    <scope>NUCLEOTIDE SEQUENCE [LARGE SCALE GENOMIC DNA]</scope>
    <source>
        <strain evidence="2 3">SR1.6/6</strain>
    </source>
</reference>
<evidence type="ECO:0000256" key="1">
    <source>
        <dbReference type="SAM" id="Phobius"/>
    </source>
</evidence>
<sequence length="162" mass="17645">MPRDRILSFLAKAWAIWANVAGISIIALGVGVVVVQALSGRNAVITASNVRIEGQGPPHPVMRVPYKGRYRYVYDFERHEACAGEVVTVFESADPVSPAVVTVRRPTVLDEVRAYPNVAPDNPLPDSVRAGLWHVSVSIVSHCANREWTDPVAEFDIEVSGS</sequence>
<keyword evidence="1" id="KW-0812">Transmembrane</keyword>
<feature type="transmembrane region" description="Helical" evidence="1">
    <location>
        <begin position="14"/>
        <end position="35"/>
    </location>
</feature>
<gene>
    <name evidence="2" type="ORF">MMSR116_11150</name>
</gene>
<dbReference type="EMBL" id="CP043538">
    <property type="protein sequence ID" value="QGY02367.1"/>
    <property type="molecule type" value="Genomic_DNA"/>
</dbReference>
<dbReference type="OrthoDB" id="9984234at2"/>
<dbReference type="KEGG" id="mmes:MMSR116_11150"/>
<dbReference type="RefSeq" id="WP_010683122.1">
    <property type="nucleotide sequence ID" value="NZ_CP043538.1"/>
</dbReference>
<dbReference type="Proteomes" id="UP000012488">
    <property type="component" value="Chromosome"/>
</dbReference>
<evidence type="ECO:0000313" key="2">
    <source>
        <dbReference type="EMBL" id="QGY02367.1"/>
    </source>
</evidence>
<organism evidence="2 3">
    <name type="scientific">Methylobacterium mesophilicum SR1.6/6</name>
    <dbReference type="NCBI Taxonomy" id="908290"/>
    <lineage>
        <taxon>Bacteria</taxon>
        <taxon>Pseudomonadati</taxon>
        <taxon>Pseudomonadota</taxon>
        <taxon>Alphaproteobacteria</taxon>
        <taxon>Hyphomicrobiales</taxon>
        <taxon>Methylobacteriaceae</taxon>
        <taxon>Methylobacterium</taxon>
    </lineage>
</organism>
<name>A0A6B9FJ28_9HYPH</name>
<accession>A0A6B9FJ28</accession>